<dbReference type="EMBL" id="GBRH01260188">
    <property type="protein sequence ID" value="JAD37707.1"/>
    <property type="molecule type" value="Transcribed_RNA"/>
</dbReference>
<protein>
    <submittedName>
        <fullName evidence="2">Uncharacterized protein</fullName>
    </submittedName>
</protein>
<sequence length="33" mass="3988">MPHHCIYLIILLLYGSAYQALLFYNHDLFDILY</sequence>
<name>A0A0A8ZS99_ARUDO</name>
<feature type="transmembrane region" description="Helical" evidence="1">
    <location>
        <begin position="6"/>
        <end position="24"/>
    </location>
</feature>
<dbReference type="AlphaFoldDB" id="A0A0A8ZS99"/>
<reference evidence="2" key="2">
    <citation type="journal article" date="2015" name="Data Brief">
        <title>Shoot transcriptome of the giant reed, Arundo donax.</title>
        <authorList>
            <person name="Barrero R.A."/>
            <person name="Guerrero F.D."/>
            <person name="Moolhuijzen P."/>
            <person name="Goolsby J.A."/>
            <person name="Tidwell J."/>
            <person name="Bellgard S.E."/>
            <person name="Bellgard M.I."/>
        </authorList>
    </citation>
    <scope>NUCLEOTIDE SEQUENCE</scope>
    <source>
        <tissue evidence="2">Shoot tissue taken approximately 20 cm above the soil surface</tissue>
    </source>
</reference>
<accession>A0A0A8ZS99</accession>
<keyword evidence="1" id="KW-1133">Transmembrane helix</keyword>
<proteinExistence type="predicted"/>
<evidence type="ECO:0000256" key="1">
    <source>
        <dbReference type="SAM" id="Phobius"/>
    </source>
</evidence>
<organism evidence="2">
    <name type="scientific">Arundo donax</name>
    <name type="common">Giant reed</name>
    <name type="synonym">Donax arundinaceus</name>
    <dbReference type="NCBI Taxonomy" id="35708"/>
    <lineage>
        <taxon>Eukaryota</taxon>
        <taxon>Viridiplantae</taxon>
        <taxon>Streptophyta</taxon>
        <taxon>Embryophyta</taxon>
        <taxon>Tracheophyta</taxon>
        <taxon>Spermatophyta</taxon>
        <taxon>Magnoliopsida</taxon>
        <taxon>Liliopsida</taxon>
        <taxon>Poales</taxon>
        <taxon>Poaceae</taxon>
        <taxon>PACMAD clade</taxon>
        <taxon>Arundinoideae</taxon>
        <taxon>Arundineae</taxon>
        <taxon>Arundo</taxon>
    </lineage>
</organism>
<keyword evidence="1" id="KW-0812">Transmembrane</keyword>
<reference evidence="2" key="1">
    <citation type="submission" date="2014-09" db="EMBL/GenBank/DDBJ databases">
        <authorList>
            <person name="Magalhaes I.L.F."/>
            <person name="Oliveira U."/>
            <person name="Santos F.R."/>
            <person name="Vidigal T.H.D.A."/>
            <person name="Brescovit A.D."/>
            <person name="Santos A.J."/>
        </authorList>
    </citation>
    <scope>NUCLEOTIDE SEQUENCE</scope>
    <source>
        <tissue evidence="2">Shoot tissue taken approximately 20 cm above the soil surface</tissue>
    </source>
</reference>
<keyword evidence="1" id="KW-0472">Membrane</keyword>
<evidence type="ECO:0000313" key="2">
    <source>
        <dbReference type="EMBL" id="JAD37707.1"/>
    </source>
</evidence>